<name>A0ABW0PHS6_9BURK</name>
<evidence type="ECO:0000313" key="3">
    <source>
        <dbReference type="Proteomes" id="UP001596031"/>
    </source>
</evidence>
<feature type="compositionally biased region" description="Basic and acidic residues" evidence="1">
    <location>
        <begin position="32"/>
        <end position="46"/>
    </location>
</feature>
<feature type="compositionally biased region" description="Basic and acidic residues" evidence="1">
    <location>
        <begin position="1"/>
        <end position="13"/>
    </location>
</feature>
<dbReference type="RefSeq" id="WP_379721497.1">
    <property type="nucleotide sequence ID" value="NZ_JBHSMS010000039.1"/>
</dbReference>
<reference evidence="3" key="1">
    <citation type="journal article" date="2019" name="Int. J. Syst. Evol. Microbiol.">
        <title>The Global Catalogue of Microorganisms (GCM) 10K type strain sequencing project: providing services to taxonomists for standard genome sequencing and annotation.</title>
        <authorList>
            <consortium name="The Broad Institute Genomics Platform"/>
            <consortium name="The Broad Institute Genome Sequencing Center for Infectious Disease"/>
            <person name="Wu L."/>
            <person name="Ma J."/>
        </authorList>
    </citation>
    <scope>NUCLEOTIDE SEQUENCE [LARGE SCALE GENOMIC DNA]</scope>
    <source>
        <strain evidence="3">CCUG 38813</strain>
    </source>
</reference>
<proteinExistence type="predicted"/>
<evidence type="ECO:0000313" key="2">
    <source>
        <dbReference type="EMBL" id="MFC5511923.1"/>
    </source>
</evidence>
<sequence length="91" mass="9951">MKKADLAKSDAKKIMNQMGTRSASFGAGDAAPADRREQRDRDRDRDRALGLVPFAVKLNGDLVARLQALAGERGVDMNRLVDELLRKGLDG</sequence>
<accession>A0ABW0PHS6</accession>
<gene>
    <name evidence="2" type="ORF">ACFPOU_12410</name>
</gene>
<dbReference type="EMBL" id="JBHSMS010000039">
    <property type="protein sequence ID" value="MFC5511923.1"/>
    <property type="molecule type" value="Genomic_DNA"/>
</dbReference>
<evidence type="ECO:0000256" key="1">
    <source>
        <dbReference type="SAM" id="MobiDB-lite"/>
    </source>
</evidence>
<dbReference type="Proteomes" id="UP001596031">
    <property type="component" value="Unassembled WGS sequence"/>
</dbReference>
<protein>
    <recommendedName>
        <fullName evidence="4">Ribbon-helix-helix CopG family protein</fullName>
    </recommendedName>
</protein>
<evidence type="ECO:0008006" key="4">
    <source>
        <dbReference type="Google" id="ProtNLM"/>
    </source>
</evidence>
<feature type="region of interest" description="Disordered" evidence="1">
    <location>
        <begin position="1"/>
        <end position="46"/>
    </location>
</feature>
<keyword evidence="3" id="KW-1185">Reference proteome</keyword>
<organism evidence="2 3">
    <name type="scientific">Massilia jejuensis</name>
    <dbReference type="NCBI Taxonomy" id="648894"/>
    <lineage>
        <taxon>Bacteria</taxon>
        <taxon>Pseudomonadati</taxon>
        <taxon>Pseudomonadota</taxon>
        <taxon>Betaproteobacteria</taxon>
        <taxon>Burkholderiales</taxon>
        <taxon>Oxalobacteraceae</taxon>
        <taxon>Telluria group</taxon>
        <taxon>Massilia</taxon>
    </lineage>
</organism>
<comment type="caution">
    <text evidence="2">The sequence shown here is derived from an EMBL/GenBank/DDBJ whole genome shotgun (WGS) entry which is preliminary data.</text>
</comment>